<keyword evidence="7 11" id="KW-0067">ATP-binding</keyword>
<dbReference type="Pfam" id="PF00005">
    <property type="entry name" value="ABC_tran"/>
    <property type="match status" value="2"/>
</dbReference>
<dbReference type="GO" id="GO:0005524">
    <property type="term" value="F:ATP binding"/>
    <property type="evidence" value="ECO:0007669"/>
    <property type="project" value="UniProtKB-KW"/>
</dbReference>
<keyword evidence="2" id="KW-0813">Transport</keyword>
<sequence length="497" mass="55311">MGDTAFIELNQIVKDFPGVKALKGVDFSVYPGEVHGLIGENGAGKSTIIKIMMGVHQKNSGSIKINGDEVIIDNIIQAGRLGLAAVYQDLNLAMDLSIGENFFIGNLPKKKSGLVNWKYVYEETEKTLKDLKIVIDPRKKISELSPAMQEMVAIAKTVHLNSKLVIFDEPTALLTNEEVEILFDIIKTLKKRNVAIVYISHRLEEIFDICDRVTIFKDGEWVDTTDVEEIDEDQLINKMVGRNITEMYNIGHQSPGDDVIRVKNLTREGNFQNISFDVKAGEIFGFFGLVGSGRTEIMRAIFGADKLTSGSIELNGKPYKPKSPIDGIKKGIGFLPEDRKEQGLALALSVKHNINLSSYKDINRFSFVDKKQENSRADKYIDKMSIKTPSRRQTVGNLSGGNQQKVVIGKWLCNDSNIFIFDEPTVGIDVGAKREIYKLMEELAAAGKAVILISSYLPEVMGLSDRMAVIYEGNLTAVLDRKDFSEERILKHASGIK</sequence>
<dbReference type="SMART" id="SM00382">
    <property type="entry name" value="AAA"/>
    <property type="match status" value="2"/>
</dbReference>
<dbReference type="InterPro" id="IPR003439">
    <property type="entry name" value="ABC_transporter-like_ATP-bd"/>
</dbReference>
<evidence type="ECO:0000256" key="4">
    <source>
        <dbReference type="ARBA" id="ARBA00022597"/>
    </source>
</evidence>
<dbReference type="GO" id="GO:0016887">
    <property type="term" value="F:ATP hydrolysis activity"/>
    <property type="evidence" value="ECO:0007669"/>
    <property type="project" value="InterPro"/>
</dbReference>
<evidence type="ECO:0000313" key="11">
    <source>
        <dbReference type="EMBL" id="MDC7225919.1"/>
    </source>
</evidence>
<dbReference type="CDD" id="cd03215">
    <property type="entry name" value="ABC_Carb_Monos_II"/>
    <property type="match status" value="1"/>
</dbReference>
<evidence type="ECO:0000256" key="9">
    <source>
        <dbReference type="ARBA" id="ARBA00023136"/>
    </source>
</evidence>
<evidence type="ECO:0000256" key="3">
    <source>
        <dbReference type="ARBA" id="ARBA00022475"/>
    </source>
</evidence>
<keyword evidence="9" id="KW-0472">Membrane</keyword>
<keyword evidence="5" id="KW-0677">Repeat</keyword>
<comment type="subcellular location">
    <subcellularLocation>
        <location evidence="1">Cell membrane</location>
        <topology evidence="1">Peripheral membrane protein</topology>
    </subcellularLocation>
</comment>
<dbReference type="EMBL" id="JAQQAL010000010">
    <property type="protein sequence ID" value="MDC7225919.1"/>
    <property type="molecule type" value="Genomic_DNA"/>
</dbReference>
<dbReference type="InterPro" id="IPR003593">
    <property type="entry name" value="AAA+_ATPase"/>
</dbReference>
<evidence type="ECO:0000256" key="2">
    <source>
        <dbReference type="ARBA" id="ARBA00022448"/>
    </source>
</evidence>
<proteinExistence type="predicted"/>
<evidence type="ECO:0000256" key="6">
    <source>
        <dbReference type="ARBA" id="ARBA00022741"/>
    </source>
</evidence>
<keyword evidence="4" id="KW-0762">Sugar transport</keyword>
<dbReference type="PANTHER" id="PTHR43790:SF3">
    <property type="entry name" value="D-ALLOSE IMPORT ATP-BINDING PROTEIN ALSA-RELATED"/>
    <property type="match status" value="1"/>
</dbReference>
<reference evidence="11 12" key="1">
    <citation type="submission" date="2022-12" db="EMBL/GenBank/DDBJ databases">
        <title>Metagenome assembled genome from gulf of manar.</title>
        <authorList>
            <person name="Kohli P."/>
            <person name="Pk S."/>
            <person name="Venkata Ramana C."/>
            <person name="Sasikala C."/>
        </authorList>
    </citation>
    <scope>NUCLEOTIDE SEQUENCE [LARGE SCALE GENOMIC DNA]</scope>
    <source>
        <strain evidence="11">JB008</strain>
    </source>
</reference>
<keyword evidence="6" id="KW-0547">Nucleotide-binding</keyword>
<evidence type="ECO:0000256" key="5">
    <source>
        <dbReference type="ARBA" id="ARBA00022737"/>
    </source>
</evidence>
<evidence type="ECO:0000256" key="1">
    <source>
        <dbReference type="ARBA" id="ARBA00004202"/>
    </source>
</evidence>
<dbReference type="FunFam" id="3.40.50.300:FF:000127">
    <property type="entry name" value="Ribose import ATP-binding protein RbsA"/>
    <property type="match status" value="1"/>
</dbReference>
<accession>A0AAJ1MN19</accession>
<evidence type="ECO:0000313" key="12">
    <source>
        <dbReference type="Proteomes" id="UP001221217"/>
    </source>
</evidence>
<evidence type="ECO:0000256" key="7">
    <source>
        <dbReference type="ARBA" id="ARBA00022840"/>
    </source>
</evidence>
<dbReference type="GO" id="GO:0005886">
    <property type="term" value="C:plasma membrane"/>
    <property type="evidence" value="ECO:0007669"/>
    <property type="project" value="UniProtKB-SubCell"/>
</dbReference>
<dbReference type="Proteomes" id="UP001221217">
    <property type="component" value="Unassembled WGS sequence"/>
</dbReference>
<evidence type="ECO:0000259" key="10">
    <source>
        <dbReference type="PROSITE" id="PS50893"/>
    </source>
</evidence>
<dbReference type="PROSITE" id="PS00211">
    <property type="entry name" value="ABC_TRANSPORTER_1"/>
    <property type="match status" value="1"/>
</dbReference>
<dbReference type="PROSITE" id="PS50893">
    <property type="entry name" value="ABC_TRANSPORTER_2"/>
    <property type="match status" value="2"/>
</dbReference>
<dbReference type="AlphaFoldDB" id="A0AAJ1MN19"/>
<feature type="domain" description="ABC transporter" evidence="10">
    <location>
        <begin position="7"/>
        <end position="243"/>
    </location>
</feature>
<protein>
    <submittedName>
        <fullName evidence="11">Sugar ABC transporter ATP-binding protein</fullName>
    </submittedName>
</protein>
<feature type="domain" description="ABC transporter" evidence="10">
    <location>
        <begin position="254"/>
        <end position="497"/>
    </location>
</feature>
<dbReference type="Gene3D" id="3.40.50.300">
    <property type="entry name" value="P-loop containing nucleotide triphosphate hydrolases"/>
    <property type="match status" value="2"/>
</dbReference>
<keyword evidence="3" id="KW-1003">Cell membrane</keyword>
<dbReference type="PANTHER" id="PTHR43790">
    <property type="entry name" value="CARBOHYDRATE TRANSPORT ATP-BINDING PROTEIN MG119-RELATED"/>
    <property type="match status" value="1"/>
</dbReference>
<dbReference type="InterPro" id="IPR027417">
    <property type="entry name" value="P-loop_NTPase"/>
</dbReference>
<organism evidence="11 12">
    <name type="scientific">Candidatus Thalassospirochaeta sargassi</name>
    <dbReference type="NCBI Taxonomy" id="3119039"/>
    <lineage>
        <taxon>Bacteria</taxon>
        <taxon>Pseudomonadati</taxon>
        <taxon>Spirochaetota</taxon>
        <taxon>Spirochaetia</taxon>
        <taxon>Spirochaetales</taxon>
        <taxon>Spirochaetaceae</taxon>
        <taxon>Candidatus Thalassospirochaeta</taxon>
    </lineage>
</organism>
<dbReference type="SUPFAM" id="SSF52540">
    <property type="entry name" value="P-loop containing nucleoside triphosphate hydrolases"/>
    <property type="match status" value="2"/>
</dbReference>
<keyword evidence="8" id="KW-1278">Translocase</keyword>
<evidence type="ECO:0000256" key="8">
    <source>
        <dbReference type="ARBA" id="ARBA00022967"/>
    </source>
</evidence>
<dbReference type="InterPro" id="IPR050107">
    <property type="entry name" value="ABC_carbohydrate_import_ATPase"/>
</dbReference>
<dbReference type="CDD" id="cd03216">
    <property type="entry name" value="ABC_Carb_Monos_I"/>
    <property type="match status" value="1"/>
</dbReference>
<comment type="caution">
    <text evidence="11">The sequence shown here is derived from an EMBL/GenBank/DDBJ whole genome shotgun (WGS) entry which is preliminary data.</text>
</comment>
<dbReference type="InterPro" id="IPR017871">
    <property type="entry name" value="ABC_transporter-like_CS"/>
</dbReference>
<gene>
    <name evidence="11" type="ORF">PQJ61_04045</name>
</gene>
<name>A0AAJ1MN19_9SPIO</name>